<dbReference type="InParanoid" id="A0A067P7E7"/>
<evidence type="ECO:0000256" key="1">
    <source>
        <dbReference type="ARBA" id="ARBA00005446"/>
    </source>
</evidence>
<dbReference type="GO" id="GO:0005524">
    <property type="term" value="F:ATP binding"/>
    <property type="evidence" value="ECO:0007669"/>
    <property type="project" value="UniProtKB-KW"/>
</dbReference>
<gene>
    <name evidence="9" type="ORF">JAAARDRAFT_51106</name>
</gene>
<dbReference type="Pfam" id="PF00271">
    <property type="entry name" value="Helicase_C"/>
    <property type="match status" value="1"/>
</dbReference>
<feature type="compositionally biased region" description="Low complexity" evidence="6">
    <location>
        <begin position="517"/>
        <end position="530"/>
    </location>
</feature>
<keyword evidence="3" id="KW-0067">ATP-binding</keyword>
<evidence type="ECO:0000256" key="4">
    <source>
        <dbReference type="ARBA" id="ARBA00034617"/>
    </source>
</evidence>
<dbReference type="GO" id="GO:0005634">
    <property type="term" value="C:nucleus"/>
    <property type="evidence" value="ECO:0007669"/>
    <property type="project" value="TreeGrafter"/>
</dbReference>
<dbReference type="SMART" id="SM00487">
    <property type="entry name" value="DEXDc"/>
    <property type="match status" value="1"/>
</dbReference>
<dbReference type="InterPro" id="IPR001650">
    <property type="entry name" value="Helicase_C-like"/>
</dbReference>
<dbReference type="GO" id="GO:0043138">
    <property type="term" value="F:3'-5' DNA helicase activity"/>
    <property type="evidence" value="ECO:0007669"/>
    <property type="project" value="UniProtKB-EC"/>
</dbReference>
<feature type="domain" description="Helicase C-terminal" evidence="8">
    <location>
        <begin position="324"/>
        <end position="484"/>
    </location>
</feature>
<feature type="compositionally biased region" description="Basic and acidic residues" evidence="6">
    <location>
        <begin position="463"/>
        <end position="488"/>
    </location>
</feature>
<reference evidence="10" key="1">
    <citation type="journal article" date="2014" name="Proc. Natl. Acad. Sci. U.S.A.">
        <title>Extensive sampling of basidiomycete genomes demonstrates inadequacy of the white-rot/brown-rot paradigm for wood decay fungi.</title>
        <authorList>
            <person name="Riley R."/>
            <person name="Salamov A.A."/>
            <person name="Brown D.W."/>
            <person name="Nagy L.G."/>
            <person name="Floudas D."/>
            <person name="Held B.W."/>
            <person name="Levasseur A."/>
            <person name="Lombard V."/>
            <person name="Morin E."/>
            <person name="Otillar R."/>
            <person name="Lindquist E.A."/>
            <person name="Sun H."/>
            <person name="LaButti K.M."/>
            <person name="Schmutz J."/>
            <person name="Jabbour D."/>
            <person name="Luo H."/>
            <person name="Baker S.E."/>
            <person name="Pisabarro A.G."/>
            <person name="Walton J.D."/>
            <person name="Blanchette R.A."/>
            <person name="Henrissat B."/>
            <person name="Martin F."/>
            <person name="Cullen D."/>
            <person name="Hibbett D.S."/>
            <person name="Grigoriev I.V."/>
        </authorList>
    </citation>
    <scope>NUCLEOTIDE SEQUENCE [LARGE SCALE GENOMIC DNA]</scope>
    <source>
        <strain evidence="10">MUCL 33604</strain>
    </source>
</reference>
<comment type="catalytic activity">
    <reaction evidence="4">
        <text>Couples ATP hydrolysis with the unwinding of duplex DNA by translocating in the 3'-5' direction.</text>
        <dbReference type="EC" id="5.6.2.4"/>
    </reaction>
</comment>
<dbReference type="Pfam" id="PF00270">
    <property type="entry name" value="DEAD"/>
    <property type="match status" value="1"/>
</dbReference>
<accession>A0A067P7E7</accession>
<dbReference type="InterPro" id="IPR014001">
    <property type="entry name" value="Helicase_ATP-bd"/>
</dbReference>
<proteinExistence type="inferred from homology"/>
<dbReference type="GO" id="GO:0003676">
    <property type="term" value="F:nucleic acid binding"/>
    <property type="evidence" value="ECO:0007669"/>
    <property type="project" value="InterPro"/>
</dbReference>
<dbReference type="PROSITE" id="PS51192">
    <property type="entry name" value="HELICASE_ATP_BIND_1"/>
    <property type="match status" value="1"/>
</dbReference>
<keyword evidence="2" id="KW-0547">Nucleotide-binding</keyword>
<dbReference type="GO" id="GO:0005737">
    <property type="term" value="C:cytoplasm"/>
    <property type="evidence" value="ECO:0007669"/>
    <property type="project" value="TreeGrafter"/>
</dbReference>
<feature type="domain" description="Helicase ATP-binding" evidence="7">
    <location>
        <begin position="102"/>
        <end position="294"/>
    </location>
</feature>
<evidence type="ECO:0000313" key="9">
    <source>
        <dbReference type="EMBL" id="KDQ50833.1"/>
    </source>
</evidence>
<dbReference type="HOGENOM" id="CLU_010294_2_0_1"/>
<organism evidence="9 10">
    <name type="scientific">Jaapia argillacea MUCL 33604</name>
    <dbReference type="NCBI Taxonomy" id="933084"/>
    <lineage>
        <taxon>Eukaryota</taxon>
        <taxon>Fungi</taxon>
        <taxon>Dikarya</taxon>
        <taxon>Basidiomycota</taxon>
        <taxon>Agaricomycotina</taxon>
        <taxon>Agaricomycetes</taxon>
        <taxon>Agaricomycetidae</taxon>
        <taxon>Jaapiales</taxon>
        <taxon>Jaapiaceae</taxon>
        <taxon>Jaapia</taxon>
    </lineage>
</organism>
<evidence type="ECO:0000256" key="5">
    <source>
        <dbReference type="ARBA" id="ARBA00034808"/>
    </source>
</evidence>
<dbReference type="EC" id="5.6.2.4" evidence="5"/>
<evidence type="ECO:0000259" key="8">
    <source>
        <dbReference type="PROSITE" id="PS51194"/>
    </source>
</evidence>
<evidence type="ECO:0000313" key="10">
    <source>
        <dbReference type="Proteomes" id="UP000027265"/>
    </source>
</evidence>
<dbReference type="GO" id="GO:0009378">
    <property type="term" value="F:four-way junction helicase activity"/>
    <property type="evidence" value="ECO:0007669"/>
    <property type="project" value="TreeGrafter"/>
</dbReference>
<dbReference type="EMBL" id="KL197755">
    <property type="protein sequence ID" value="KDQ50833.1"/>
    <property type="molecule type" value="Genomic_DNA"/>
</dbReference>
<feature type="region of interest" description="Disordered" evidence="6">
    <location>
        <begin position="991"/>
        <end position="1018"/>
    </location>
</feature>
<comment type="similarity">
    <text evidence="1">Belongs to the helicase family. RecQ subfamily.</text>
</comment>
<sequence length="1070" mass="118965">MVERSGVATVVLDDECKLQDAYQAEDSNVDVDRDGLGQQTKIKLHNLSPNFSKSEVFDVQLMYNASEISWLSADRQNLIRTIIKSRIPEWTTGPRDFQLESWAYSLDGKPQLNIVATGGGKTALFYGPLLIAQHLLRYPVPGIKPVPPKPVILIVTPLVELGNKHVSEMTELKIQALAVNADSVTTASRQGRDIWEEVRTCMWAAVVLSAERLASKEADEVLRDKTFRENLLLLGLDEAHVVVPWGLEFRTDYRQMGLIRKRLPEEVAFVAATATLTPGKEQEDLCHLLGLRKGHFHTIRLSCERLNVRTVIRELTHGLSTYQFLDIAWIATPGMKAVVYCETIDLGFRVALYLWSLLPPGRQRVQQIRLWNSLTSSAHNKETLRLFREDIGTYAIVATVAFGMGMDEKNIRVVVNVGVTKSLSAWLQQIGHGGRDAATEAQGITYVEVTVLASFYEAKRKLEEEKEAEEKEAREKVTREREAEEDSARAPVEVGSATIIAGDGENEKAKRGSSKGAATKRTATRAASTRRPGKKAPEKPLAATKSKQRKKKVTSRTTQVTNARKTEDNIARILSAHVDSRCLNAEINDIFGNPGPNTTKNCHEAKRPLPCSSCLPFWMNPAPASRPSDFMDPPPKAQKSGPVALTNVERDHAHAKLHEFARKHWSLKTSAIARHTPATVLWTGSTLDTILTSFHLLRSRQSLQDMLSEWSYIDEDGDALYELIDALNQRLDIRRAQAQVKKIEKAAATRARNKEAKAIVDEVATPRIKAAQIADESTSASSSRAGTCVRVQVSREAQENWPPLLQPSAPSASPPTSFARGPLSMDRVHPHFPPTIHQYTAQPLSSIPQQVPSFSLVQMPSSTRPQPSSFTHPQSSSFIRPQPSSLILPRPSPFTLPQPLSFTTSQMAPFSAPQVSSFSEIPTSAGQFARSRFAESLSVPAYTTANIRDHRSNDFFFAPPSTPLASNSRPVNLDLRHLEYSDCMPTWPTLPPPPYQMPQASPSASKRSAESEFTGGRSIKRPRNHRLIALHCDNRWRSTGTISRELITPAIFHILRFNLAHQKCRCTVYT</sequence>
<evidence type="ECO:0000256" key="2">
    <source>
        <dbReference type="ARBA" id="ARBA00022741"/>
    </source>
</evidence>
<protein>
    <recommendedName>
        <fullName evidence="5">DNA 3'-5' helicase</fullName>
        <ecNumber evidence="5">5.6.2.4</ecNumber>
    </recommendedName>
</protein>
<dbReference type="PROSITE" id="PS51194">
    <property type="entry name" value="HELICASE_CTER"/>
    <property type="match status" value="1"/>
</dbReference>
<dbReference type="OrthoDB" id="3260945at2759"/>
<dbReference type="InterPro" id="IPR027417">
    <property type="entry name" value="P-loop_NTPase"/>
</dbReference>
<feature type="compositionally biased region" description="Low complexity" evidence="6">
    <location>
        <begin position="802"/>
        <end position="815"/>
    </location>
</feature>
<feature type="region of interest" description="Disordered" evidence="6">
    <location>
        <begin position="463"/>
        <end position="561"/>
    </location>
</feature>
<dbReference type="PANTHER" id="PTHR13710:SF120">
    <property type="entry name" value="BIFUNCTIONAL 3'-5' EXONUCLEASE_ATP-DEPENDENT HELICASE WRN"/>
    <property type="match status" value="1"/>
</dbReference>
<evidence type="ECO:0000256" key="3">
    <source>
        <dbReference type="ARBA" id="ARBA00022840"/>
    </source>
</evidence>
<dbReference type="GO" id="GO:0000724">
    <property type="term" value="P:double-strand break repair via homologous recombination"/>
    <property type="evidence" value="ECO:0007669"/>
    <property type="project" value="TreeGrafter"/>
</dbReference>
<evidence type="ECO:0000259" key="7">
    <source>
        <dbReference type="PROSITE" id="PS51192"/>
    </source>
</evidence>
<dbReference type="Gene3D" id="3.40.50.300">
    <property type="entry name" value="P-loop containing nucleotide triphosphate hydrolases"/>
    <property type="match status" value="2"/>
</dbReference>
<dbReference type="AlphaFoldDB" id="A0A067P7E7"/>
<name>A0A067P7E7_9AGAM</name>
<evidence type="ECO:0000256" key="6">
    <source>
        <dbReference type="SAM" id="MobiDB-lite"/>
    </source>
</evidence>
<keyword evidence="10" id="KW-1185">Reference proteome</keyword>
<feature type="region of interest" description="Disordered" evidence="6">
    <location>
        <begin position="799"/>
        <end position="823"/>
    </location>
</feature>
<dbReference type="SUPFAM" id="SSF52540">
    <property type="entry name" value="P-loop containing nucleoside triphosphate hydrolases"/>
    <property type="match status" value="1"/>
</dbReference>
<dbReference type="STRING" id="933084.A0A067P7E7"/>
<dbReference type="PANTHER" id="PTHR13710">
    <property type="entry name" value="DNA HELICASE RECQ FAMILY MEMBER"/>
    <property type="match status" value="1"/>
</dbReference>
<dbReference type="InterPro" id="IPR011545">
    <property type="entry name" value="DEAD/DEAH_box_helicase_dom"/>
</dbReference>
<dbReference type="GO" id="GO:0005694">
    <property type="term" value="C:chromosome"/>
    <property type="evidence" value="ECO:0007669"/>
    <property type="project" value="TreeGrafter"/>
</dbReference>
<dbReference type="Proteomes" id="UP000027265">
    <property type="component" value="Unassembled WGS sequence"/>
</dbReference>